<evidence type="ECO:0000256" key="5">
    <source>
        <dbReference type="ARBA" id="ARBA00022989"/>
    </source>
</evidence>
<sequence>MEIEKEISKTIEKSIEKNVDVITRDLKSYIPNNIVEVIASHVFSFIVALLIFFIGKWIVNKIVTILGKVLRKINGIDETLVKFLENIVYYALLTVVIIAALNKLGIATTSFLAILGAAGLAIGLALKDSLGNFASGVMIVIFKPFKVGDSVIAGGVTGTVTEVTIFNTVFLTADNQKIIVPNSSITGGSITNVNANDTRRVDIIVGISYEDNIKHAKEVLANIINENSKVLKDKAVGINVTELADSSVNLTINVWVKSSDFASTKAELLESIKTTFDEVGITIPYPKQEVYQYNKN</sequence>
<dbReference type="InterPro" id="IPR010920">
    <property type="entry name" value="LSM_dom_sf"/>
</dbReference>
<evidence type="ECO:0000259" key="10">
    <source>
        <dbReference type="Pfam" id="PF21088"/>
    </source>
</evidence>
<evidence type="ECO:0000313" key="12">
    <source>
        <dbReference type="Proteomes" id="UP000035514"/>
    </source>
</evidence>
<comment type="caution">
    <text evidence="11">The sequence shown here is derived from an EMBL/GenBank/DDBJ whole genome shotgun (WGS) entry which is preliminary data.</text>
</comment>
<keyword evidence="6 7" id="KW-0472">Membrane</keyword>
<dbReference type="InterPro" id="IPR045275">
    <property type="entry name" value="MscS_archaea/bacteria_type"/>
</dbReference>
<organism evidence="11 12">
    <name type="scientific">Aliarcobacter butzleri L348</name>
    <dbReference type="NCBI Taxonomy" id="1447256"/>
    <lineage>
        <taxon>Bacteria</taxon>
        <taxon>Pseudomonadati</taxon>
        <taxon>Campylobacterota</taxon>
        <taxon>Epsilonproteobacteria</taxon>
        <taxon>Campylobacterales</taxon>
        <taxon>Arcobacteraceae</taxon>
        <taxon>Aliarcobacter</taxon>
    </lineage>
</organism>
<dbReference type="EMBL" id="JAIQ01000146">
    <property type="protein sequence ID" value="KLD97581.1"/>
    <property type="molecule type" value="Genomic_DNA"/>
</dbReference>
<dbReference type="Proteomes" id="UP000035514">
    <property type="component" value="Unassembled WGS sequence"/>
</dbReference>
<dbReference type="InterPro" id="IPR049278">
    <property type="entry name" value="MS_channel_C"/>
</dbReference>
<dbReference type="Gene3D" id="1.10.287.1260">
    <property type="match status" value="1"/>
</dbReference>
<keyword evidence="4 7" id="KW-0812">Transmembrane</keyword>
<dbReference type="RefSeq" id="WP_046997239.1">
    <property type="nucleotide sequence ID" value="NZ_JAIQ01000146.1"/>
</dbReference>
<keyword evidence="5 7" id="KW-1133">Transmembrane helix</keyword>
<dbReference type="Gene3D" id="3.30.70.100">
    <property type="match status" value="1"/>
</dbReference>
<feature type="domain" description="Mechanosensitive ion channel transmembrane helices 2/3" evidence="10">
    <location>
        <begin position="86"/>
        <end position="127"/>
    </location>
</feature>
<dbReference type="SUPFAM" id="SSF82861">
    <property type="entry name" value="Mechanosensitive channel protein MscS (YggB), transmembrane region"/>
    <property type="match status" value="1"/>
</dbReference>
<gene>
    <name evidence="11" type="ORF">AA20_10815</name>
</gene>
<name>A0A0G9JTH6_9BACT</name>
<evidence type="ECO:0000256" key="1">
    <source>
        <dbReference type="ARBA" id="ARBA00004651"/>
    </source>
</evidence>
<reference evidence="11 12" key="1">
    <citation type="submission" date="2014-01" db="EMBL/GenBank/DDBJ databases">
        <title>Development of a Comparative Genomic Fingerprinting Assay for High Resolution Genotyping of Arcobacter butzleri.</title>
        <authorList>
            <person name="Webb A.L."/>
            <person name="Inglis G.D."/>
            <person name="Kruczkiewicz P."/>
            <person name="Selinger L.B."/>
            <person name="Taboada E.N."/>
        </authorList>
    </citation>
    <scope>NUCLEOTIDE SEQUENCE [LARGE SCALE GENOMIC DNA]</scope>
    <source>
        <strain evidence="11 12">L348</strain>
    </source>
</reference>
<evidence type="ECO:0000259" key="9">
    <source>
        <dbReference type="Pfam" id="PF21082"/>
    </source>
</evidence>
<evidence type="ECO:0000256" key="6">
    <source>
        <dbReference type="ARBA" id="ARBA00023136"/>
    </source>
</evidence>
<dbReference type="InterPro" id="IPR011066">
    <property type="entry name" value="MscS_channel_C_sf"/>
</dbReference>
<dbReference type="Pfam" id="PF00924">
    <property type="entry name" value="MS_channel_2nd"/>
    <property type="match status" value="1"/>
</dbReference>
<dbReference type="PATRIC" id="fig|1447256.3.peg.2113"/>
<dbReference type="InterPro" id="IPR049142">
    <property type="entry name" value="MS_channel_1st"/>
</dbReference>
<evidence type="ECO:0000313" key="11">
    <source>
        <dbReference type="EMBL" id="KLD97581.1"/>
    </source>
</evidence>
<evidence type="ECO:0000256" key="3">
    <source>
        <dbReference type="ARBA" id="ARBA00022475"/>
    </source>
</evidence>
<protein>
    <submittedName>
        <fullName evidence="11">Mechanosensitive ion channel protein</fullName>
    </submittedName>
</protein>
<evidence type="ECO:0000256" key="2">
    <source>
        <dbReference type="ARBA" id="ARBA00008017"/>
    </source>
</evidence>
<dbReference type="Pfam" id="PF21088">
    <property type="entry name" value="MS_channel_1st"/>
    <property type="match status" value="1"/>
</dbReference>
<proteinExistence type="inferred from homology"/>
<feature type="transmembrane region" description="Helical" evidence="7">
    <location>
        <begin position="80"/>
        <end position="100"/>
    </location>
</feature>
<dbReference type="PANTHER" id="PTHR30221:SF1">
    <property type="entry name" value="SMALL-CONDUCTANCE MECHANOSENSITIVE CHANNEL"/>
    <property type="match status" value="1"/>
</dbReference>
<feature type="transmembrane region" description="Helical" evidence="7">
    <location>
        <begin position="38"/>
        <end position="59"/>
    </location>
</feature>
<dbReference type="Gene3D" id="2.30.30.60">
    <property type="match status" value="1"/>
</dbReference>
<comment type="similarity">
    <text evidence="2">Belongs to the MscS (TC 1.A.23) family.</text>
</comment>
<dbReference type="InterPro" id="IPR011014">
    <property type="entry name" value="MscS_channel_TM-2"/>
</dbReference>
<evidence type="ECO:0000259" key="8">
    <source>
        <dbReference type="Pfam" id="PF00924"/>
    </source>
</evidence>
<accession>A0A0G9JTH6</accession>
<evidence type="ECO:0000256" key="7">
    <source>
        <dbReference type="SAM" id="Phobius"/>
    </source>
</evidence>
<dbReference type="GO" id="GO:0005886">
    <property type="term" value="C:plasma membrane"/>
    <property type="evidence" value="ECO:0007669"/>
    <property type="project" value="UniProtKB-SubCell"/>
</dbReference>
<comment type="subcellular location">
    <subcellularLocation>
        <location evidence="1">Cell membrane</location>
        <topology evidence="1">Multi-pass membrane protein</topology>
    </subcellularLocation>
</comment>
<dbReference type="AlphaFoldDB" id="A0A0G9JTH6"/>
<dbReference type="PROSITE" id="PS01246">
    <property type="entry name" value="UPF0003"/>
    <property type="match status" value="1"/>
</dbReference>
<dbReference type="InterPro" id="IPR006685">
    <property type="entry name" value="MscS_channel_2nd"/>
</dbReference>
<feature type="domain" description="Mechanosensitive ion channel MscS" evidence="8">
    <location>
        <begin position="128"/>
        <end position="194"/>
    </location>
</feature>
<dbReference type="InterPro" id="IPR023408">
    <property type="entry name" value="MscS_beta-dom_sf"/>
</dbReference>
<dbReference type="PANTHER" id="PTHR30221">
    <property type="entry name" value="SMALL-CONDUCTANCE MECHANOSENSITIVE CHANNEL"/>
    <property type="match status" value="1"/>
</dbReference>
<dbReference type="GO" id="GO:0008381">
    <property type="term" value="F:mechanosensitive monoatomic ion channel activity"/>
    <property type="evidence" value="ECO:0007669"/>
    <property type="project" value="InterPro"/>
</dbReference>
<feature type="domain" description="Mechanosensitive ion channel MscS C-terminal" evidence="9">
    <location>
        <begin position="201"/>
        <end position="283"/>
    </location>
</feature>
<evidence type="ECO:0000256" key="4">
    <source>
        <dbReference type="ARBA" id="ARBA00022692"/>
    </source>
</evidence>
<dbReference type="InterPro" id="IPR006686">
    <property type="entry name" value="MscS_channel_CS"/>
</dbReference>
<dbReference type="Pfam" id="PF21082">
    <property type="entry name" value="MS_channel_3rd"/>
    <property type="match status" value="1"/>
</dbReference>
<dbReference type="SUPFAM" id="SSF82689">
    <property type="entry name" value="Mechanosensitive channel protein MscS (YggB), C-terminal domain"/>
    <property type="match status" value="1"/>
</dbReference>
<feature type="transmembrane region" description="Helical" evidence="7">
    <location>
        <begin position="106"/>
        <end position="126"/>
    </location>
</feature>
<dbReference type="SUPFAM" id="SSF50182">
    <property type="entry name" value="Sm-like ribonucleoproteins"/>
    <property type="match status" value="1"/>
</dbReference>
<keyword evidence="3" id="KW-1003">Cell membrane</keyword>